<dbReference type="EMBL" id="KV453842">
    <property type="protein sequence ID" value="ODV90507.1"/>
    <property type="molecule type" value="Genomic_DNA"/>
</dbReference>
<name>A0A1E4TFM5_9ASCO</name>
<protein>
    <submittedName>
        <fullName evidence="1">Uncharacterized protein</fullName>
    </submittedName>
</protein>
<proteinExistence type="predicted"/>
<reference evidence="2" key="1">
    <citation type="submission" date="2016-02" db="EMBL/GenBank/DDBJ databases">
        <title>Comparative genomics of biotechnologically important yeasts.</title>
        <authorList>
            <consortium name="DOE Joint Genome Institute"/>
            <person name="Riley R."/>
            <person name="Haridas S."/>
            <person name="Wolfe K.H."/>
            <person name="Lopes M.R."/>
            <person name="Hittinger C.T."/>
            <person name="Goker M."/>
            <person name="Salamov A."/>
            <person name="Wisecaver J."/>
            <person name="Long T.M."/>
            <person name="Aerts A.L."/>
            <person name="Barry K."/>
            <person name="Choi C."/>
            <person name="Clum A."/>
            <person name="Coughlan A.Y."/>
            <person name="Deshpande S."/>
            <person name="Douglass A.P."/>
            <person name="Hanson S.J."/>
            <person name="Klenk H.-P."/>
            <person name="Labutti K."/>
            <person name="Lapidus A."/>
            <person name="Lindquist E."/>
            <person name="Lipzen A."/>
            <person name="Meier-Kolthoff J.P."/>
            <person name="Ohm R.A."/>
            <person name="Otillar R.P."/>
            <person name="Pangilinan J."/>
            <person name="Peng Y."/>
            <person name="Rokas A."/>
            <person name="Rosa C.A."/>
            <person name="Scheuner C."/>
            <person name="Sibirny A.A."/>
            <person name="Slot J.C."/>
            <person name="Stielow J.B."/>
            <person name="Sun H."/>
            <person name="Kurtzman C.P."/>
            <person name="Blackwell M."/>
            <person name="Jeffries T.W."/>
            <person name="Grigoriev I.V."/>
        </authorList>
    </citation>
    <scope>NUCLEOTIDE SEQUENCE [LARGE SCALE GENOMIC DNA]</scope>
    <source>
        <strain evidence="2">NRRL Y-17796</strain>
    </source>
</reference>
<gene>
    <name evidence="1" type="ORF">CANCADRAFT_107074</name>
</gene>
<keyword evidence="2" id="KW-1185">Reference proteome</keyword>
<dbReference type="AlphaFoldDB" id="A0A1E4TFM5"/>
<sequence length="206" mass="22833">MPLRLSYVHSKDIHDKTAMLIGTNKVHLDQVIDSVVAANLFVRIYVVAPVELAHMYKDDQRVIPLDVNLDSPSACALRAADVVQYIPRLDLLVCCVESKHYAPGIEYLITDILPLADQSAGKYGSCEIIIDRPATALLESPSSTSISSLDGYHPQHESEFQLEFRIRAAIHRSCTNSVTLMSRSIDTARHPLDTHHSISETADVMV</sequence>
<accession>A0A1E4TFM5</accession>
<evidence type="ECO:0000313" key="1">
    <source>
        <dbReference type="EMBL" id="ODV90507.1"/>
    </source>
</evidence>
<evidence type="ECO:0000313" key="2">
    <source>
        <dbReference type="Proteomes" id="UP000095023"/>
    </source>
</evidence>
<organism evidence="1 2">
    <name type="scientific">Tortispora caseinolytica NRRL Y-17796</name>
    <dbReference type="NCBI Taxonomy" id="767744"/>
    <lineage>
        <taxon>Eukaryota</taxon>
        <taxon>Fungi</taxon>
        <taxon>Dikarya</taxon>
        <taxon>Ascomycota</taxon>
        <taxon>Saccharomycotina</taxon>
        <taxon>Trigonopsidomycetes</taxon>
        <taxon>Trigonopsidales</taxon>
        <taxon>Trigonopsidaceae</taxon>
        <taxon>Tortispora</taxon>
    </lineage>
</organism>
<dbReference type="Proteomes" id="UP000095023">
    <property type="component" value="Unassembled WGS sequence"/>
</dbReference>